<dbReference type="Proteomes" id="UP001156398">
    <property type="component" value="Unassembled WGS sequence"/>
</dbReference>
<dbReference type="EMBL" id="JAAGKO020000063">
    <property type="protein sequence ID" value="MDI5966891.1"/>
    <property type="molecule type" value="Genomic_DNA"/>
</dbReference>
<proteinExistence type="predicted"/>
<evidence type="ECO:0000313" key="1">
    <source>
        <dbReference type="EMBL" id="MDI5966891.1"/>
    </source>
</evidence>
<accession>A0ABT6WAD5</accession>
<comment type="caution">
    <text evidence="1">The sequence shown here is derived from an EMBL/GenBank/DDBJ whole genome shotgun (WGS) entry which is preliminary data.</text>
</comment>
<sequence length="62" mass="5955">MALEGEASDGVALDAEVADGEALFAEAAGGVALDGEVGWSGPGVGSLMAIPPSNGSRRPGDV</sequence>
<keyword evidence="2" id="KW-1185">Reference proteome</keyword>
<organism evidence="1 2">
    <name type="scientific">Streptantibioticus silvisoli</name>
    <dbReference type="NCBI Taxonomy" id="2705255"/>
    <lineage>
        <taxon>Bacteria</taxon>
        <taxon>Bacillati</taxon>
        <taxon>Actinomycetota</taxon>
        <taxon>Actinomycetes</taxon>
        <taxon>Kitasatosporales</taxon>
        <taxon>Streptomycetaceae</taxon>
        <taxon>Streptantibioticus</taxon>
    </lineage>
</organism>
<reference evidence="1 2" key="1">
    <citation type="submission" date="2023-05" db="EMBL/GenBank/DDBJ databases">
        <title>Streptantibioticus silvisoli sp. nov., acidotolerant actinomycetes 1 from pine litter.</title>
        <authorList>
            <person name="Swiecimska M."/>
            <person name="Golinska P."/>
            <person name="Sangal V."/>
            <person name="Wachnowicz B."/>
            <person name="Goodfellow M."/>
        </authorList>
    </citation>
    <scope>NUCLEOTIDE SEQUENCE [LARGE SCALE GENOMIC DNA]</scope>
    <source>
        <strain evidence="1 2">SL54</strain>
    </source>
</reference>
<protein>
    <submittedName>
        <fullName evidence="1">Uncharacterized protein</fullName>
    </submittedName>
</protein>
<dbReference type="RefSeq" id="WP_271323483.1">
    <property type="nucleotide sequence ID" value="NZ_JAAGKO020000063.1"/>
</dbReference>
<evidence type="ECO:0000313" key="2">
    <source>
        <dbReference type="Proteomes" id="UP001156398"/>
    </source>
</evidence>
<gene>
    <name evidence="1" type="ORF">POF43_029870</name>
</gene>
<name>A0ABT6WAD5_9ACTN</name>